<reference evidence="2 3" key="1">
    <citation type="submission" date="2012-03" db="EMBL/GenBank/DDBJ databases">
        <title>Whole Genome Assembly of Papio anubis.</title>
        <authorList>
            <person name="Liu Y.L."/>
            <person name="Abraham K.A."/>
            <person name="Akbar H.A."/>
            <person name="Ali S.A."/>
            <person name="Anosike U.A."/>
            <person name="Aqrawi P.A."/>
            <person name="Arias F.A."/>
            <person name="Attaway T.A."/>
            <person name="Awwad R.A."/>
            <person name="Babu C.B."/>
            <person name="Bandaranaike D.B."/>
            <person name="Battles P.B."/>
            <person name="Bell A.B."/>
            <person name="Beltran B.B."/>
            <person name="Berhane-Mersha D.B."/>
            <person name="Bess C.B."/>
            <person name="Bickham C.B."/>
            <person name="Bolden T.B."/>
            <person name="Carter K.C."/>
            <person name="Chau D.C."/>
            <person name="Chavez A.C."/>
            <person name="Clerc-Blankenburg K.C."/>
            <person name="Coyle M.C."/>
            <person name="Dao M.D."/>
            <person name="Davila M.L.D."/>
            <person name="Davy-Carroll L.D."/>
            <person name="Denson S.D."/>
            <person name="Dinh H.D."/>
            <person name="Fernandez S.F."/>
            <person name="Fernando P.F."/>
            <person name="Forbes L.F."/>
            <person name="Francis C.F."/>
            <person name="Francisco L.F."/>
            <person name="Fu Q.F."/>
            <person name="Garcia-Iii R.G."/>
            <person name="Garrett T.G."/>
            <person name="Gross S.G."/>
            <person name="Gubbala S.G."/>
            <person name="Hirani K.H."/>
            <person name="Hogues M.H."/>
            <person name="Hollins B.H."/>
            <person name="Jackson L.J."/>
            <person name="Javaid M.J."/>
            <person name="Jhangiani S.J."/>
            <person name="Johnson A.J."/>
            <person name="Johnson B.J."/>
            <person name="Jones J.J."/>
            <person name="Joshi V.J."/>
            <person name="Kalu J.K."/>
            <person name="Khan N.K."/>
            <person name="Korchina V.K."/>
            <person name="Kovar C.K."/>
            <person name="Lago L.L."/>
            <person name="Lara F.L."/>
            <person name="Le T.-K.L."/>
            <person name="Lee S.L."/>
            <person name="Legall-Iii F.L."/>
            <person name="Lemon S.L."/>
            <person name="Liu J.L."/>
            <person name="Liu Y.-S.L."/>
            <person name="Liyanage D.L."/>
            <person name="Lopez J.L."/>
            <person name="Lorensuhewa L.L."/>
            <person name="Mata R.M."/>
            <person name="Mathew T.M."/>
            <person name="Mercado C.M."/>
            <person name="Mercado I.M."/>
            <person name="Morales K.M."/>
            <person name="Morgan M.M."/>
            <person name="Munidasa M.M."/>
            <person name="Ngo D.N."/>
            <person name="Nguyen L.N."/>
            <person name="Nguyen T.N."/>
            <person name="Nguyen N.N."/>
            <person name="Obregon M.O."/>
            <person name="Okwuonu G.O."/>
            <person name="Ongeri F.O."/>
            <person name="Onwere C.O."/>
            <person name="Osifeso I.O."/>
            <person name="Parra A.P."/>
            <person name="Patil S.P."/>
            <person name="Perez A.P."/>
            <person name="Perez Y.P."/>
            <person name="Pham C.P."/>
            <person name="Pu L.-L.P."/>
            <person name="Puazo M.P."/>
            <person name="Quiroz J.Q."/>
            <person name="Rouhana J.R."/>
            <person name="Ruiz M.R."/>
            <person name="Ruiz S.-J.R."/>
            <person name="Saada N.S."/>
            <person name="Santibanez J.S."/>
            <person name="Scheel M.S."/>
            <person name="Schneider B.S."/>
            <person name="Simmons D.S."/>
            <person name="Sisson I.S."/>
            <person name="Tang L.-Y.T."/>
            <person name="Thornton R.T."/>
            <person name="Tisius J.T."/>
            <person name="Toledanes G.T."/>
            <person name="Trejos Z.T."/>
            <person name="Usmani K.U."/>
            <person name="Varghese R.V."/>
            <person name="Vattathil S.V."/>
            <person name="Vee V.V."/>
            <person name="Walker D.W."/>
            <person name="Weissenberger G.W."/>
            <person name="White C.W."/>
            <person name="Williams A.W."/>
            <person name="Woodworth J.W."/>
            <person name="Wright R.W."/>
            <person name="Zhu Y.Z."/>
            <person name="Han Y.H."/>
            <person name="Newsham I.N."/>
            <person name="Nazareth L.N."/>
            <person name="Worley K.W."/>
            <person name="Muzny D.M."/>
            <person name="Rogers J.R."/>
            <person name="Gibbs R.G."/>
        </authorList>
    </citation>
    <scope>NUCLEOTIDE SEQUENCE [LARGE SCALE GENOMIC DNA]</scope>
</reference>
<evidence type="ECO:0000313" key="2">
    <source>
        <dbReference type="Ensembl" id="ENSPANP00000048872.1"/>
    </source>
</evidence>
<reference evidence="2" key="3">
    <citation type="submission" date="2025-09" db="UniProtKB">
        <authorList>
            <consortium name="Ensembl"/>
        </authorList>
    </citation>
    <scope>IDENTIFICATION</scope>
</reference>
<evidence type="ECO:0000256" key="1">
    <source>
        <dbReference type="SAM" id="MobiDB-lite"/>
    </source>
</evidence>
<feature type="compositionally biased region" description="Basic residues" evidence="1">
    <location>
        <begin position="1"/>
        <end position="12"/>
    </location>
</feature>
<name>A0A8I5N0L2_PAPAN</name>
<feature type="region of interest" description="Disordered" evidence="1">
    <location>
        <begin position="1"/>
        <end position="29"/>
    </location>
</feature>
<evidence type="ECO:0000313" key="3">
    <source>
        <dbReference type="Proteomes" id="UP000028761"/>
    </source>
</evidence>
<sequence length="111" mass="11287">KAPKKKGKKGKAKGTPIVDGLAPEDMSKEQVKLSPPSFFLAFLRPHAPLPCMGPCSVPHLTHCTWPGGGARQPHPGGAGPRAGGTKLLPAGAGQDPQLLGDHTEAAGGEEG</sequence>
<organism evidence="2 3">
    <name type="scientific">Papio anubis</name>
    <name type="common">Olive baboon</name>
    <dbReference type="NCBI Taxonomy" id="9555"/>
    <lineage>
        <taxon>Eukaryota</taxon>
        <taxon>Metazoa</taxon>
        <taxon>Chordata</taxon>
        <taxon>Craniata</taxon>
        <taxon>Vertebrata</taxon>
        <taxon>Euteleostomi</taxon>
        <taxon>Mammalia</taxon>
        <taxon>Eutheria</taxon>
        <taxon>Euarchontoglires</taxon>
        <taxon>Primates</taxon>
        <taxon>Haplorrhini</taxon>
        <taxon>Catarrhini</taxon>
        <taxon>Cercopithecidae</taxon>
        <taxon>Cercopithecinae</taxon>
        <taxon>Papio</taxon>
    </lineage>
</organism>
<protein>
    <submittedName>
        <fullName evidence="2">Uncharacterized protein</fullName>
    </submittedName>
</protein>
<dbReference type="AlphaFoldDB" id="A0A8I5N0L2"/>
<reference evidence="2" key="2">
    <citation type="submission" date="2025-08" db="UniProtKB">
        <authorList>
            <consortium name="Ensembl"/>
        </authorList>
    </citation>
    <scope>IDENTIFICATION</scope>
</reference>
<dbReference type="Ensembl" id="ENSPANT00000077200.1">
    <property type="protein sequence ID" value="ENSPANP00000048872.1"/>
    <property type="gene ID" value="ENSPANG00000049625.1"/>
</dbReference>
<accession>A0A8I5N0L2</accession>
<dbReference type="OMA" id="NTANCVH"/>
<dbReference type="Proteomes" id="UP000028761">
    <property type="component" value="Chromosome 18"/>
</dbReference>
<proteinExistence type="predicted"/>
<keyword evidence="3" id="KW-1185">Reference proteome</keyword>
<feature type="region of interest" description="Disordered" evidence="1">
    <location>
        <begin position="66"/>
        <end position="111"/>
    </location>
</feature>
<feature type="compositionally biased region" description="Gly residues" evidence="1">
    <location>
        <begin position="66"/>
        <end position="82"/>
    </location>
</feature>